<protein>
    <submittedName>
        <fullName evidence="15">Iron reductase</fullName>
    </submittedName>
</protein>
<feature type="transmembrane region" description="Helical" evidence="13">
    <location>
        <begin position="80"/>
        <end position="98"/>
    </location>
</feature>
<evidence type="ECO:0000256" key="9">
    <source>
        <dbReference type="ARBA" id="ARBA00023002"/>
    </source>
</evidence>
<evidence type="ECO:0000313" key="15">
    <source>
        <dbReference type="EMBL" id="OAZ12078.1"/>
    </source>
</evidence>
<evidence type="ECO:0000256" key="10">
    <source>
        <dbReference type="ARBA" id="ARBA00023004"/>
    </source>
</evidence>
<keyword evidence="11" id="KW-0411">Iron-sulfur</keyword>
<dbReference type="GO" id="GO:0051537">
    <property type="term" value="F:2 iron, 2 sulfur cluster binding"/>
    <property type="evidence" value="ECO:0007669"/>
    <property type="project" value="UniProtKB-KW"/>
</dbReference>
<dbReference type="Gene3D" id="2.40.30.10">
    <property type="entry name" value="Translation factors"/>
    <property type="match status" value="1"/>
</dbReference>
<feature type="transmembrane region" description="Helical" evidence="13">
    <location>
        <begin position="139"/>
        <end position="156"/>
    </location>
</feature>
<keyword evidence="9" id="KW-0560">Oxidoreductase</keyword>
<feature type="domain" description="FAD-binding FR-type" evidence="14">
    <location>
        <begin position="221"/>
        <end position="321"/>
    </location>
</feature>
<comment type="subcellular location">
    <subcellularLocation>
        <location evidence="2">Membrane</location>
        <topology evidence="2">Multi-pass membrane protein</topology>
    </subcellularLocation>
</comment>
<dbReference type="InterPro" id="IPR017938">
    <property type="entry name" value="Riboflavin_synthase-like_b-brl"/>
</dbReference>
<keyword evidence="5" id="KW-0001">2Fe-2S</keyword>
<name>A0A853L439_9PROT</name>
<dbReference type="GO" id="GO:0016491">
    <property type="term" value="F:oxidoreductase activity"/>
    <property type="evidence" value="ECO:0007669"/>
    <property type="project" value="UniProtKB-KW"/>
</dbReference>
<keyword evidence="8 13" id="KW-1133">Transmembrane helix</keyword>
<feature type="transmembrane region" description="Helical" evidence="13">
    <location>
        <begin position="38"/>
        <end position="59"/>
    </location>
</feature>
<dbReference type="PROSITE" id="PS51384">
    <property type="entry name" value="FAD_FR"/>
    <property type="match status" value="1"/>
</dbReference>
<evidence type="ECO:0000256" key="6">
    <source>
        <dbReference type="ARBA" id="ARBA00022723"/>
    </source>
</evidence>
<dbReference type="RefSeq" id="WP_064779853.1">
    <property type="nucleotide sequence ID" value="NZ_JPVZ01000001.1"/>
</dbReference>
<evidence type="ECO:0000256" key="13">
    <source>
        <dbReference type="SAM" id="Phobius"/>
    </source>
</evidence>
<dbReference type="AlphaFoldDB" id="A0A853L439"/>
<dbReference type="PANTHER" id="PTHR47354:SF8">
    <property type="entry name" value="1,2-PHENYLACETYL-COA EPOXIDASE, SUBUNIT E"/>
    <property type="match status" value="1"/>
</dbReference>
<dbReference type="InterPro" id="IPR013130">
    <property type="entry name" value="Fe3_Rdtase_TM_dom"/>
</dbReference>
<dbReference type="InterPro" id="IPR050415">
    <property type="entry name" value="MRET"/>
</dbReference>
<reference evidence="15 16" key="1">
    <citation type="submission" date="2014-07" db="EMBL/GenBank/DDBJ databases">
        <title>Draft genome sequence of Thalassospira tepidiphila 1-1B.</title>
        <authorList>
            <person name="Lai Q."/>
            <person name="Shao Z."/>
        </authorList>
    </citation>
    <scope>NUCLEOTIDE SEQUENCE [LARGE SCALE GENOMIC DNA]</scope>
    <source>
        <strain evidence="15 16">MCCC 1A03514</strain>
    </source>
</reference>
<accession>A0A853L439</accession>
<comment type="cofactor">
    <cofactor evidence="1">
        <name>FAD</name>
        <dbReference type="ChEBI" id="CHEBI:57692"/>
    </cofactor>
</comment>
<evidence type="ECO:0000256" key="11">
    <source>
        <dbReference type="ARBA" id="ARBA00023014"/>
    </source>
</evidence>
<dbReference type="PRINTS" id="PR00410">
    <property type="entry name" value="PHEHYDRXLASE"/>
</dbReference>
<feature type="transmembrane region" description="Helical" evidence="13">
    <location>
        <begin position="163"/>
        <end position="183"/>
    </location>
</feature>
<evidence type="ECO:0000256" key="12">
    <source>
        <dbReference type="ARBA" id="ARBA00023136"/>
    </source>
</evidence>
<comment type="caution">
    <text evidence="15">The sequence shown here is derived from an EMBL/GenBank/DDBJ whole genome shotgun (WGS) entry which is preliminary data.</text>
</comment>
<dbReference type="GO" id="GO:0046872">
    <property type="term" value="F:metal ion binding"/>
    <property type="evidence" value="ECO:0007669"/>
    <property type="project" value="UniProtKB-KW"/>
</dbReference>
<dbReference type="SUPFAM" id="SSF63380">
    <property type="entry name" value="Riboflavin synthase domain-like"/>
    <property type="match status" value="1"/>
</dbReference>
<sequence length="445" mass="49887">MRTISKVFVGFVLAVTGIWLVSNPDLFAASSFISLRHFMVQYSGFLAISMMSLILLLSVRPVWLTRRLGGLDKAYRQHKWLGIAVLVVATLHWAWRMAPKWGVALGLLERGRRGPRPDGAGLHWAQSLFNEQRGLAETVGEWAFYVAVALILIALIKRIPYRWFARTHTVLAVIYLVLVYHSIVLLDFTNWATPVGYVLAVMLLVGTVSSIIVLFGQIGAGRRSTGEVIEVDYLPEMKSLQIAIRSDGGWKGHLAGQFAFVRFGNSNEAHPFTIASAWRDGVPGLTIIAKKLGDYTNTLYETLKPGDRVALEGPYGTFVLDREKLHQIWISGGIGLTPFVAWLEDLVANPAKLEIDFYQVAPHCDPELMARINDLAGRAGVRLREWRDARDGFLTGEKIRSDVAHWQEAQVWFCGPRQFGEDVKNDLVAAGLHSYAFHQELFDFR</sequence>
<gene>
    <name evidence="15" type="ORF">TH4_03150</name>
</gene>
<keyword evidence="3" id="KW-0285">Flavoprotein</keyword>
<dbReference type="Pfam" id="PF01794">
    <property type="entry name" value="Ferric_reduct"/>
    <property type="match status" value="1"/>
</dbReference>
<dbReference type="Pfam" id="PF08022">
    <property type="entry name" value="FAD_binding_8"/>
    <property type="match status" value="1"/>
</dbReference>
<evidence type="ECO:0000256" key="2">
    <source>
        <dbReference type="ARBA" id="ARBA00004141"/>
    </source>
</evidence>
<keyword evidence="4 13" id="KW-0812">Transmembrane</keyword>
<dbReference type="GO" id="GO:0050660">
    <property type="term" value="F:flavin adenine dinucleotide binding"/>
    <property type="evidence" value="ECO:0007669"/>
    <property type="project" value="TreeGrafter"/>
</dbReference>
<dbReference type="Gene3D" id="3.40.50.80">
    <property type="entry name" value="Nucleotide-binding domain of ferredoxin-NADP reductase (FNR) module"/>
    <property type="match status" value="1"/>
</dbReference>
<proteinExistence type="predicted"/>
<keyword evidence="12 13" id="KW-0472">Membrane</keyword>
<dbReference type="PANTHER" id="PTHR47354">
    <property type="entry name" value="NADH OXIDOREDUCTASE HCR"/>
    <property type="match status" value="1"/>
</dbReference>
<evidence type="ECO:0000256" key="1">
    <source>
        <dbReference type="ARBA" id="ARBA00001974"/>
    </source>
</evidence>
<evidence type="ECO:0000313" key="16">
    <source>
        <dbReference type="Proteomes" id="UP000094009"/>
    </source>
</evidence>
<evidence type="ECO:0000256" key="8">
    <source>
        <dbReference type="ARBA" id="ARBA00022989"/>
    </source>
</evidence>
<evidence type="ECO:0000256" key="3">
    <source>
        <dbReference type="ARBA" id="ARBA00022630"/>
    </source>
</evidence>
<dbReference type="InterPro" id="IPR013112">
    <property type="entry name" value="FAD-bd_8"/>
</dbReference>
<keyword evidence="6" id="KW-0479">Metal-binding</keyword>
<dbReference type="EMBL" id="JPVZ01000001">
    <property type="protein sequence ID" value="OAZ12078.1"/>
    <property type="molecule type" value="Genomic_DNA"/>
</dbReference>
<dbReference type="InterPro" id="IPR017927">
    <property type="entry name" value="FAD-bd_FR_type"/>
</dbReference>
<feature type="transmembrane region" description="Helical" evidence="13">
    <location>
        <begin position="195"/>
        <end position="215"/>
    </location>
</feature>
<dbReference type="GO" id="GO:0016020">
    <property type="term" value="C:membrane"/>
    <property type="evidence" value="ECO:0007669"/>
    <property type="project" value="UniProtKB-SubCell"/>
</dbReference>
<dbReference type="SUPFAM" id="SSF52343">
    <property type="entry name" value="Ferredoxin reductase-like, C-terminal NADP-linked domain"/>
    <property type="match status" value="1"/>
</dbReference>
<evidence type="ECO:0000256" key="4">
    <source>
        <dbReference type="ARBA" id="ARBA00022692"/>
    </source>
</evidence>
<dbReference type="Proteomes" id="UP000094009">
    <property type="component" value="Unassembled WGS sequence"/>
</dbReference>
<keyword evidence="10" id="KW-0408">Iron</keyword>
<keyword evidence="7" id="KW-0274">FAD</keyword>
<evidence type="ECO:0000256" key="5">
    <source>
        <dbReference type="ARBA" id="ARBA00022714"/>
    </source>
</evidence>
<dbReference type="CDD" id="cd06198">
    <property type="entry name" value="FNR_like_3"/>
    <property type="match status" value="1"/>
</dbReference>
<dbReference type="InterPro" id="IPR039261">
    <property type="entry name" value="FNR_nucleotide-bd"/>
</dbReference>
<evidence type="ECO:0000256" key="7">
    <source>
        <dbReference type="ARBA" id="ARBA00022827"/>
    </source>
</evidence>
<evidence type="ECO:0000259" key="14">
    <source>
        <dbReference type="PROSITE" id="PS51384"/>
    </source>
</evidence>
<organism evidence="15 16">
    <name type="scientific">Thalassospira tepidiphila MCCC 1A03514</name>
    <dbReference type="NCBI Taxonomy" id="1177930"/>
    <lineage>
        <taxon>Bacteria</taxon>
        <taxon>Pseudomonadati</taxon>
        <taxon>Pseudomonadota</taxon>
        <taxon>Alphaproteobacteria</taxon>
        <taxon>Rhodospirillales</taxon>
        <taxon>Thalassospiraceae</taxon>
        <taxon>Thalassospira</taxon>
    </lineage>
</organism>